<organism evidence="1 2">
    <name type="scientific">Simplicispira metamorpha</name>
    <dbReference type="NCBI Taxonomy" id="80881"/>
    <lineage>
        <taxon>Bacteria</taxon>
        <taxon>Pseudomonadati</taxon>
        <taxon>Pseudomonadota</taxon>
        <taxon>Betaproteobacteria</taxon>
        <taxon>Burkholderiales</taxon>
        <taxon>Comamonadaceae</taxon>
        <taxon>Simplicispira</taxon>
    </lineage>
</organism>
<dbReference type="EMBL" id="SLXH01000016">
    <property type="protein sequence ID" value="TCP16702.1"/>
    <property type="molecule type" value="Genomic_DNA"/>
</dbReference>
<gene>
    <name evidence="1" type="ORF">EV674_1163</name>
</gene>
<keyword evidence="2" id="KW-1185">Reference proteome</keyword>
<proteinExistence type="predicted"/>
<evidence type="ECO:0000313" key="2">
    <source>
        <dbReference type="Proteomes" id="UP000295182"/>
    </source>
</evidence>
<accession>A0A4R2N704</accession>
<name>A0A4R2N704_9BURK</name>
<dbReference type="Proteomes" id="UP000295182">
    <property type="component" value="Unassembled WGS sequence"/>
</dbReference>
<dbReference type="AlphaFoldDB" id="A0A4R2N704"/>
<reference evidence="1 2" key="1">
    <citation type="submission" date="2019-03" db="EMBL/GenBank/DDBJ databases">
        <title>Genomic Encyclopedia of Type Strains, Phase IV (KMG-IV): sequencing the most valuable type-strain genomes for metagenomic binning, comparative biology and taxonomic classification.</title>
        <authorList>
            <person name="Goeker M."/>
        </authorList>
    </citation>
    <scope>NUCLEOTIDE SEQUENCE [LARGE SCALE GENOMIC DNA]</scope>
    <source>
        <strain evidence="1 2">DSM 1837</strain>
    </source>
</reference>
<evidence type="ECO:0000313" key="1">
    <source>
        <dbReference type="EMBL" id="TCP16702.1"/>
    </source>
</evidence>
<comment type="caution">
    <text evidence="1">The sequence shown here is derived from an EMBL/GenBank/DDBJ whole genome shotgun (WGS) entry which is preliminary data.</text>
</comment>
<sequence>MNYQFRNDAQVALQRAKAEMASGEDHRLRYAALELRIALEALTYDRAQLYAEEIPPSEFHTWQPGKLLKILIEIEPLVNQNSVIRYKKEATSTSQEGDWKTLGHDTVIPMKTVHKHHNALGSMLHMATMKQLLDMKALDAAQTRTKCKAVVADLEAALASNVRANLGNFGIFECLKCGANVRKRLSADRSPIEAVCYGKQSEVGCGAKYTLAVVGDRDFEATPHRSLFSCLTQGCDHEFSVWRSEVQEDASWVCPKCATEIRVRYVVSAVSKPAEVKALE</sequence>
<protein>
    <submittedName>
        <fullName evidence="1">Uncharacterized protein</fullName>
    </submittedName>
</protein>